<dbReference type="GO" id="GO:0006508">
    <property type="term" value="P:proteolysis"/>
    <property type="evidence" value="ECO:0007669"/>
    <property type="project" value="InterPro"/>
</dbReference>
<evidence type="ECO:0000259" key="2">
    <source>
        <dbReference type="SMART" id="SM00645"/>
    </source>
</evidence>
<gene>
    <name evidence="3" type="ORF">JMN32_10960</name>
</gene>
<dbReference type="AlphaFoldDB" id="A0A937FVJ6"/>
<dbReference type="InterPro" id="IPR000668">
    <property type="entry name" value="Peptidase_C1A_C"/>
</dbReference>
<comment type="caution">
    <text evidence="3">The sequence shown here is derived from an EMBL/GenBank/DDBJ whole genome shotgun (WGS) entry which is preliminary data.</text>
</comment>
<dbReference type="Proteomes" id="UP000614216">
    <property type="component" value="Unassembled WGS sequence"/>
</dbReference>
<accession>A0A937FVJ6</accession>
<dbReference type="Pfam" id="PF00112">
    <property type="entry name" value="Peptidase_C1"/>
    <property type="match status" value="1"/>
</dbReference>
<dbReference type="InterPro" id="IPR025660">
    <property type="entry name" value="Pept_his_AS"/>
</dbReference>
<reference evidence="3" key="1">
    <citation type="submission" date="2021-01" db="EMBL/GenBank/DDBJ databases">
        <title>Fulvivirga kasyanovii gen. nov., sp nov., a novel member of the phylum Bacteroidetes isolated from seawater in a mussel farm.</title>
        <authorList>
            <person name="Zhao L.-H."/>
            <person name="Wang Z.-J."/>
        </authorList>
    </citation>
    <scope>NUCLEOTIDE SEQUENCE</scope>
    <source>
        <strain evidence="3">29W222</strain>
    </source>
</reference>
<evidence type="ECO:0000313" key="4">
    <source>
        <dbReference type="Proteomes" id="UP000614216"/>
    </source>
</evidence>
<protein>
    <submittedName>
        <fullName evidence="3">C1 family peptidase</fullName>
    </submittedName>
</protein>
<dbReference type="CDD" id="cd02619">
    <property type="entry name" value="Peptidase_C1"/>
    <property type="match status" value="1"/>
</dbReference>
<proteinExistence type="inferred from homology"/>
<dbReference type="SMART" id="SM00645">
    <property type="entry name" value="Pept_C1"/>
    <property type="match status" value="1"/>
</dbReference>
<name>A0A937FVJ6_9BACT</name>
<evidence type="ECO:0000256" key="1">
    <source>
        <dbReference type="ARBA" id="ARBA00008455"/>
    </source>
</evidence>
<organism evidence="3 4">
    <name type="scientific">Fulvivirga marina</name>
    <dbReference type="NCBI Taxonomy" id="2494733"/>
    <lineage>
        <taxon>Bacteria</taxon>
        <taxon>Pseudomonadati</taxon>
        <taxon>Bacteroidota</taxon>
        <taxon>Cytophagia</taxon>
        <taxon>Cytophagales</taxon>
        <taxon>Fulvivirgaceae</taxon>
        <taxon>Fulvivirga</taxon>
    </lineage>
</organism>
<dbReference type="RefSeq" id="WP_202856376.1">
    <property type="nucleotide sequence ID" value="NZ_JAEUGD010000042.1"/>
</dbReference>
<dbReference type="PROSITE" id="PS51257">
    <property type="entry name" value="PROKAR_LIPOPROTEIN"/>
    <property type="match status" value="1"/>
</dbReference>
<dbReference type="Gene3D" id="3.90.70.10">
    <property type="entry name" value="Cysteine proteinases"/>
    <property type="match status" value="1"/>
</dbReference>
<dbReference type="GO" id="GO:0008234">
    <property type="term" value="F:cysteine-type peptidase activity"/>
    <property type="evidence" value="ECO:0007669"/>
    <property type="project" value="InterPro"/>
</dbReference>
<dbReference type="PANTHER" id="PTHR12411">
    <property type="entry name" value="CYSTEINE PROTEASE FAMILY C1-RELATED"/>
    <property type="match status" value="1"/>
</dbReference>
<dbReference type="PROSITE" id="PS00639">
    <property type="entry name" value="THIOL_PROTEASE_HIS"/>
    <property type="match status" value="1"/>
</dbReference>
<dbReference type="InterPro" id="IPR013128">
    <property type="entry name" value="Peptidase_C1A"/>
</dbReference>
<comment type="similarity">
    <text evidence="1">Belongs to the peptidase C1 family.</text>
</comment>
<feature type="domain" description="Peptidase C1A papain C-terminal" evidence="2">
    <location>
        <begin position="34"/>
        <end position="312"/>
    </location>
</feature>
<evidence type="ECO:0000313" key="3">
    <source>
        <dbReference type="EMBL" id="MBL6446834.1"/>
    </source>
</evidence>
<dbReference type="SUPFAM" id="SSF54001">
    <property type="entry name" value="Cysteine proteinases"/>
    <property type="match status" value="1"/>
</dbReference>
<dbReference type="InterPro" id="IPR038765">
    <property type="entry name" value="Papain-like_cys_pep_sf"/>
</dbReference>
<keyword evidence="4" id="KW-1185">Reference proteome</keyword>
<sequence length="563" mass="62951">MKKINEFLYLIIVVAFLLFSCDEEFETPPDVTTSENFVDLRPQQSSLKDQGNRTTCIVFAGVAATEAAYKRIGYGEVDLSEEFINFTRKSFYLHPIWSDIVGRGEDAIETQLGHTGGGGGTGVVAELTKGFKIPIESTMPYQSSNTYYQNNYQTLGDITAKSEAGEVLKQRDYSNFNLDPEILTDTQLRAEKYYSVAQYRDIDDPKDPAKIEAVLKRGNEVVWDFAGAVPWETGGIDEDGIWQACSSCTLMGHSMLIVGFDKRDADPDNHYFIVKNSWGAGWTATGGEGYTYISYDYLRNYGVAASYIVLANPPSKWPEIAFIGRWKLDYDGFKGELDIYHLPGMAQYTFEYNAGAGVIPEVYDDYRIGTFYDSEGKAYKVNGAVSGNRIEFYFDLATPLQKWDEKLGRKFVYYLDQNNFMAGQHTDGDGKTYGGYARKTGFISGGNKTPRPFEVQSYIDSQWDFYYEKATGVIEFTEDVSNQEADFYLLNGTYTSSDGSIVSAAQIKIPKAETNRAYIQVANIGNGEGAESFIGKHLSWEAGLITGNTPETGNALPFYMIRK</sequence>
<dbReference type="EMBL" id="JAEUGD010000042">
    <property type="protein sequence ID" value="MBL6446834.1"/>
    <property type="molecule type" value="Genomic_DNA"/>
</dbReference>